<comment type="subcellular location">
    <subcellularLocation>
        <location evidence="1">Membrane</location>
        <topology evidence="1">Multi-pass membrane protein</topology>
    </subcellularLocation>
</comment>
<proteinExistence type="predicted"/>
<keyword evidence="2" id="KW-0812">Transmembrane</keyword>
<sequence length="391" mass="44123">MPFGLGWTNDDWLEELTGNITFHIPGGGTWCDQWRDPQNVLYHVANTCFALAYVAPTNSNGELFMQAALIVGFILFSAWSWESICAPDAFSWNFGFALLNMLQLFHAVYRLRPVKFDPELEEVYRNLFQPFKVTRIQFKKLVSAEFAQIMSLHAGEAYAMQSLTRTDRLGLLLSGKVNVMSDHQFLHPILPCEFLDSPEFESSRANVDDKFKVSIIAATSCRYLFWQRTALEYLFVKETYLATVVSTIVARDITTKLYSMNSKIVTGKGSHLDIRLPAVTSSLGAKATPRILRQHRRAKQNPSTSPPSHSTATDPLGSRERLVQSPAKEKKDKEGKENGRPEKQMGNGRAQRPPEMEPLTELPSMDDLTTSGVESWLESSSKYHSCEIVDE</sequence>
<protein>
    <submittedName>
        <fullName evidence="8 9">Popeye domain-containing protein 3-like</fullName>
    </submittedName>
</protein>
<evidence type="ECO:0000256" key="2">
    <source>
        <dbReference type="ARBA" id="ARBA00022692"/>
    </source>
</evidence>
<dbReference type="GO" id="GO:0051146">
    <property type="term" value="P:striated muscle cell differentiation"/>
    <property type="evidence" value="ECO:0007669"/>
    <property type="project" value="TreeGrafter"/>
</dbReference>
<evidence type="ECO:0000313" key="9">
    <source>
        <dbReference type="RefSeq" id="XP_034238339.1"/>
    </source>
</evidence>
<feature type="compositionally biased region" description="Polar residues" evidence="5">
    <location>
        <begin position="367"/>
        <end position="383"/>
    </location>
</feature>
<feature type="domain" description="POPDC1-3" evidence="6">
    <location>
        <begin position="37"/>
        <end position="263"/>
    </location>
</feature>
<dbReference type="GO" id="GO:0030552">
    <property type="term" value="F:cAMP binding"/>
    <property type="evidence" value="ECO:0007669"/>
    <property type="project" value="TreeGrafter"/>
</dbReference>
<keyword evidence="7" id="KW-1185">Reference proteome</keyword>
<organism evidence="9">
    <name type="scientific">Thrips palmi</name>
    <name type="common">Melon thrips</name>
    <dbReference type="NCBI Taxonomy" id="161013"/>
    <lineage>
        <taxon>Eukaryota</taxon>
        <taxon>Metazoa</taxon>
        <taxon>Ecdysozoa</taxon>
        <taxon>Arthropoda</taxon>
        <taxon>Hexapoda</taxon>
        <taxon>Insecta</taxon>
        <taxon>Pterygota</taxon>
        <taxon>Neoptera</taxon>
        <taxon>Paraneoptera</taxon>
        <taxon>Thysanoptera</taxon>
        <taxon>Terebrantia</taxon>
        <taxon>Thripoidea</taxon>
        <taxon>Thripidae</taxon>
        <taxon>Thrips</taxon>
    </lineage>
</organism>
<dbReference type="InterPro" id="IPR055272">
    <property type="entry name" value="POPDC1-3_dom"/>
</dbReference>
<feature type="compositionally biased region" description="Basic and acidic residues" evidence="5">
    <location>
        <begin position="317"/>
        <end position="343"/>
    </location>
</feature>
<evidence type="ECO:0000313" key="8">
    <source>
        <dbReference type="RefSeq" id="XP_034238338.1"/>
    </source>
</evidence>
<dbReference type="AlphaFoldDB" id="A0A6P8ZL70"/>
<name>A0A6P8ZL70_THRPL</name>
<accession>A0A6P8ZL70</accession>
<keyword evidence="4" id="KW-0472">Membrane</keyword>
<dbReference type="GO" id="GO:0007507">
    <property type="term" value="P:heart development"/>
    <property type="evidence" value="ECO:0007669"/>
    <property type="project" value="TreeGrafter"/>
</dbReference>
<feature type="region of interest" description="Disordered" evidence="5">
    <location>
        <begin position="285"/>
        <end position="391"/>
    </location>
</feature>
<dbReference type="RefSeq" id="XP_034238339.1">
    <property type="nucleotide sequence ID" value="XM_034382448.1"/>
</dbReference>
<dbReference type="PANTHER" id="PTHR12101:SF30">
    <property type="entry name" value="POPEYE DOMAIN-CONTAINING PROTEIN 3-LIKE PROTEIN"/>
    <property type="match status" value="1"/>
</dbReference>
<dbReference type="KEGG" id="tpal:117643520"/>
<dbReference type="GO" id="GO:0042391">
    <property type="term" value="P:regulation of membrane potential"/>
    <property type="evidence" value="ECO:0007669"/>
    <property type="project" value="TreeGrafter"/>
</dbReference>
<dbReference type="Pfam" id="PF04831">
    <property type="entry name" value="POPDC1-3"/>
    <property type="match status" value="1"/>
</dbReference>
<keyword evidence="3" id="KW-1133">Transmembrane helix</keyword>
<evidence type="ECO:0000256" key="4">
    <source>
        <dbReference type="ARBA" id="ARBA00023136"/>
    </source>
</evidence>
<dbReference type="RefSeq" id="XP_034238338.1">
    <property type="nucleotide sequence ID" value="XM_034382447.1"/>
</dbReference>
<evidence type="ECO:0000313" key="7">
    <source>
        <dbReference type="Proteomes" id="UP000515158"/>
    </source>
</evidence>
<dbReference type="GeneID" id="117643520"/>
<dbReference type="OrthoDB" id="425611at2759"/>
<evidence type="ECO:0000256" key="3">
    <source>
        <dbReference type="ARBA" id="ARBA00022989"/>
    </source>
</evidence>
<feature type="compositionally biased region" description="Low complexity" evidence="5">
    <location>
        <begin position="302"/>
        <end position="315"/>
    </location>
</feature>
<dbReference type="PANTHER" id="PTHR12101">
    <property type="entry name" value="POPEYE DOMAIN CONTAINING PROTEIN"/>
    <property type="match status" value="1"/>
</dbReference>
<reference evidence="8 9" key="1">
    <citation type="submission" date="2025-04" db="UniProtKB">
        <authorList>
            <consortium name="RefSeq"/>
        </authorList>
    </citation>
    <scope>IDENTIFICATION</scope>
    <source>
        <tissue evidence="8 9">Total insect</tissue>
    </source>
</reference>
<evidence type="ECO:0000259" key="6">
    <source>
        <dbReference type="Pfam" id="PF04831"/>
    </source>
</evidence>
<dbReference type="InterPro" id="IPR006916">
    <property type="entry name" value="POPDC1-3"/>
</dbReference>
<gene>
    <name evidence="8 9" type="primary">LOC117643520</name>
</gene>
<dbReference type="GO" id="GO:0042383">
    <property type="term" value="C:sarcolemma"/>
    <property type="evidence" value="ECO:0007669"/>
    <property type="project" value="TreeGrafter"/>
</dbReference>
<dbReference type="Proteomes" id="UP000515158">
    <property type="component" value="Unplaced"/>
</dbReference>
<evidence type="ECO:0000256" key="5">
    <source>
        <dbReference type="SAM" id="MobiDB-lite"/>
    </source>
</evidence>
<evidence type="ECO:0000256" key="1">
    <source>
        <dbReference type="ARBA" id="ARBA00004141"/>
    </source>
</evidence>